<feature type="compositionally biased region" description="Basic and acidic residues" evidence="2">
    <location>
        <begin position="802"/>
        <end position="811"/>
    </location>
</feature>
<name>A0A4P6LV42_9FIRM</name>
<evidence type="ECO:0000259" key="5">
    <source>
        <dbReference type="Pfam" id="PF12960"/>
    </source>
</evidence>
<evidence type="ECO:0000256" key="1">
    <source>
        <dbReference type="SAM" id="Coils"/>
    </source>
</evidence>
<dbReference type="AlphaFoldDB" id="A0A4P6LV42"/>
<dbReference type="Pfam" id="PF18830">
    <property type="entry name" value="LPD16"/>
    <property type="match status" value="1"/>
</dbReference>
<feature type="domain" description="Large polyvalent protein-associated" evidence="6">
    <location>
        <begin position="410"/>
        <end position="487"/>
    </location>
</feature>
<reference evidence="7 8" key="1">
    <citation type="submission" date="2019-01" db="EMBL/GenBank/DDBJ databases">
        <title>PMF-metabolizing Aryl O-demethylase.</title>
        <authorList>
            <person name="Kim M."/>
        </authorList>
    </citation>
    <scope>NUCLEOTIDE SEQUENCE [LARGE SCALE GENOMIC DNA]</scope>
    <source>
        <strain evidence="7 8">PMF1</strain>
    </source>
</reference>
<feature type="region of interest" description="Disordered" evidence="2">
    <location>
        <begin position="788"/>
        <end position="811"/>
    </location>
</feature>
<feature type="domain" description="DUF3849" evidence="5">
    <location>
        <begin position="638"/>
        <end position="750"/>
    </location>
</feature>
<keyword evidence="1" id="KW-0175">Coiled coil</keyword>
<evidence type="ECO:0008006" key="9">
    <source>
        <dbReference type="Google" id="ProtNLM"/>
    </source>
</evidence>
<accession>A0A4P6LV42</accession>
<proteinExistence type="predicted"/>
<evidence type="ECO:0000256" key="2">
    <source>
        <dbReference type="SAM" id="MobiDB-lite"/>
    </source>
</evidence>
<feature type="coiled-coil region" evidence="1">
    <location>
        <begin position="272"/>
        <end position="310"/>
    </location>
</feature>
<dbReference type="InterPro" id="IPR010359">
    <property type="entry name" value="IrrE_HExxH"/>
</dbReference>
<sequence>MAESKQQQQLKEITERLEKGVQELFTSEKYMEYLRVMSQFHNYSFSNTLLIAMQKPDATLVAGYGAWQKKFERNVMKGEKAIKIFAPAPRKVEVERDVLDPDTKRPVLDENGEPKKETVTIQKPYFKVTSVFDVSQTDGKPLPELATVQDLTGSVEGYAMFFEALRRTSKVPMDFEIIEGESHGYYHQVEKRIAIAEGMSEAQNVKTAIHEIAHSRLHDVDMADAENGVMVDRRTREVQAESVAYTVCQRYGIETSEYSFGYIAGWSNGREMKELRSSMEVIRREADSMIKEIDANIEAIRKERALQSEQEQPFIKQFYVVEDLEIKGPLSIQRFEDMDTALKAYFDLPNEKMKAFGIENSNPLPGSLDFIQCINGIDRIVVDYLGVEGWKNPEIIAATERIDVALDLHDAQIAYRIGEQYFSIQHTEEGFDYSFYDESYHLMDGGVLENPDYTIREAIDELLEDDNLTFEDCEVINYDDLMEQVEAVAEKEIQQAQASVDVSEMDSAEPDIEKKEPTISFYVAECGEFHNMGEYHEGIETLEEAIALYDQIPSERMNGVKSIGFVLYDDSIYDEMDCDLMQGNRVLSDVVNDIGHYRESPLVQNALSQLQSIMDERSAVKEAAQAKPGIVPLSPLTFEEARQQGKVDSWRASRRETEACAHEFQKDFSMAYHERRMPEYLQQWVDKYGMERCKIVLASTIQLADHDGRYYPSTKESAARVVIPGANAEDYSRDIRFSYAVNTHPVMVNGAFRELLNMEQERGKDKSQTVMQDAIAPKASVLSRLYDKQKQVSNTKQNPAKAQDKKRGVEL</sequence>
<dbReference type="InterPro" id="IPR024383">
    <property type="entry name" value="DUF3849"/>
</dbReference>
<feature type="domain" description="N-terminal" evidence="4">
    <location>
        <begin position="7"/>
        <end position="132"/>
    </location>
</feature>
<feature type="domain" description="IrrE N-terminal-like" evidence="3">
    <location>
        <begin position="178"/>
        <end position="247"/>
    </location>
</feature>
<gene>
    <name evidence="7" type="ORF">PMF13cell1_00120</name>
</gene>
<evidence type="ECO:0000259" key="6">
    <source>
        <dbReference type="Pfam" id="PF18830"/>
    </source>
</evidence>
<dbReference type="Pfam" id="PF08401">
    <property type="entry name" value="ArdcN"/>
    <property type="match status" value="1"/>
</dbReference>
<dbReference type="GO" id="GO:0003697">
    <property type="term" value="F:single-stranded DNA binding"/>
    <property type="evidence" value="ECO:0007669"/>
    <property type="project" value="InterPro"/>
</dbReference>
<protein>
    <recommendedName>
        <fullName evidence="9">DUF3849 domain-containing protein</fullName>
    </recommendedName>
</protein>
<dbReference type="InterPro" id="IPR013610">
    <property type="entry name" value="ArdC_N"/>
</dbReference>
<organism evidence="7 8">
    <name type="scientific">Blautia producta</name>
    <dbReference type="NCBI Taxonomy" id="33035"/>
    <lineage>
        <taxon>Bacteria</taxon>
        <taxon>Bacillati</taxon>
        <taxon>Bacillota</taxon>
        <taxon>Clostridia</taxon>
        <taxon>Lachnospirales</taxon>
        <taxon>Lachnospiraceae</taxon>
        <taxon>Blautia</taxon>
    </lineage>
</organism>
<evidence type="ECO:0000313" key="7">
    <source>
        <dbReference type="EMBL" id="QBE94627.1"/>
    </source>
</evidence>
<evidence type="ECO:0000313" key="8">
    <source>
        <dbReference type="Proteomes" id="UP000289794"/>
    </source>
</evidence>
<evidence type="ECO:0000259" key="4">
    <source>
        <dbReference type="Pfam" id="PF08401"/>
    </source>
</evidence>
<feature type="compositionally biased region" description="Polar residues" evidence="2">
    <location>
        <begin position="791"/>
        <end position="800"/>
    </location>
</feature>
<dbReference type="RefSeq" id="WP_118635392.1">
    <property type="nucleotide sequence ID" value="NZ_CP035945.1"/>
</dbReference>
<dbReference type="Pfam" id="PF12960">
    <property type="entry name" value="DUF3849"/>
    <property type="match status" value="1"/>
</dbReference>
<dbReference type="InterPro" id="IPR040568">
    <property type="entry name" value="LPD16"/>
</dbReference>
<evidence type="ECO:0000259" key="3">
    <source>
        <dbReference type="Pfam" id="PF06114"/>
    </source>
</evidence>
<dbReference type="Pfam" id="PF06114">
    <property type="entry name" value="Peptidase_M78"/>
    <property type="match status" value="1"/>
</dbReference>
<dbReference type="EMBL" id="CP035945">
    <property type="protein sequence ID" value="QBE94627.1"/>
    <property type="molecule type" value="Genomic_DNA"/>
</dbReference>
<dbReference type="Proteomes" id="UP000289794">
    <property type="component" value="Chromosome"/>
</dbReference>
<dbReference type="KEGG" id="bpro:PMF13cell1_00120"/>